<feature type="compositionally biased region" description="Low complexity" evidence="1">
    <location>
        <begin position="14"/>
        <end position="23"/>
    </location>
</feature>
<feature type="signal peptide" evidence="2">
    <location>
        <begin position="1"/>
        <end position="48"/>
    </location>
</feature>
<proteinExistence type="predicted"/>
<dbReference type="EMBL" id="GEBQ01015470">
    <property type="protein sequence ID" value="JAT24507.1"/>
    <property type="molecule type" value="Transcribed_RNA"/>
</dbReference>
<feature type="region of interest" description="Disordered" evidence="1">
    <location>
        <begin position="1"/>
        <end position="23"/>
    </location>
</feature>
<dbReference type="AlphaFoldDB" id="A0A1B6LLJ1"/>
<dbReference type="Pfam" id="PF16984">
    <property type="entry name" value="Grp7_allergen"/>
    <property type="match status" value="1"/>
</dbReference>
<evidence type="ECO:0008006" key="4">
    <source>
        <dbReference type="Google" id="ProtNLM"/>
    </source>
</evidence>
<feature type="chain" id="PRO_5008587502" description="Lipid-binding serum glycoprotein N-terminal domain-containing protein" evidence="2">
    <location>
        <begin position="49"/>
        <end position="250"/>
    </location>
</feature>
<reference evidence="3" key="1">
    <citation type="submission" date="2015-11" db="EMBL/GenBank/DDBJ databases">
        <title>De novo transcriptome assembly of four potential Pierce s Disease insect vectors from Arizona vineyards.</title>
        <authorList>
            <person name="Tassone E.E."/>
        </authorList>
    </citation>
    <scope>NUCLEOTIDE SEQUENCE</scope>
</reference>
<protein>
    <recommendedName>
        <fullName evidence="4">Lipid-binding serum glycoprotein N-terminal domain-containing protein</fullName>
    </recommendedName>
</protein>
<gene>
    <name evidence="3" type="ORF">g.29117</name>
</gene>
<dbReference type="InterPro" id="IPR038602">
    <property type="entry name" value="Mite_allergen_7_sf"/>
</dbReference>
<dbReference type="Gene3D" id="3.15.10.50">
    <property type="match status" value="1"/>
</dbReference>
<organism evidence="3">
    <name type="scientific">Graphocephala atropunctata</name>
    <dbReference type="NCBI Taxonomy" id="36148"/>
    <lineage>
        <taxon>Eukaryota</taxon>
        <taxon>Metazoa</taxon>
        <taxon>Ecdysozoa</taxon>
        <taxon>Arthropoda</taxon>
        <taxon>Hexapoda</taxon>
        <taxon>Insecta</taxon>
        <taxon>Pterygota</taxon>
        <taxon>Neoptera</taxon>
        <taxon>Paraneoptera</taxon>
        <taxon>Hemiptera</taxon>
        <taxon>Auchenorrhyncha</taxon>
        <taxon>Membracoidea</taxon>
        <taxon>Cicadellidae</taxon>
        <taxon>Cicadellinae</taxon>
        <taxon>Cicadellini</taxon>
        <taxon>Graphocephala</taxon>
    </lineage>
</organism>
<keyword evidence="2" id="KW-0732">Signal</keyword>
<dbReference type="InterPro" id="IPR020234">
    <property type="entry name" value="Mite_allergen_group-7"/>
</dbReference>
<evidence type="ECO:0000313" key="3">
    <source>
        <dbReference type="EMBL" id="JAT24507.1"/>
    </source>
</evidence>
<evidence type="ECO:0000256" key="1">
    <source>
        <dbReference type="SAM" id="MobiDB-lite"/>
    </source>
</evidence>
<sequence>MSLCLPDGVRHESSLPSRVSESLPSSLSPAAMLAALLLLLGLTRAAAGQQCDQPLINNVADFIMQQLLTKYPDTVSLANVSSSFLYNTGSLEATFGTLGSVSSIRRRGDLALTVRNNSVQIVLPVTFQYLTVTYEKYRLRVAGLGTSGSLQTTVMDNLIQIDATMGDKSLCFVTINSIRFLQLGDFEVRLRSSCKMCSSVTSSVTSSALNYFKTKIRSLVEAKVNETLYRIIKPDNPVICKNLHLYYTDD</sequence>
<accession>A0A1B6LLJ1</accession>
<evidence type="ECO:0000256" key="2">
    <source>
        <dbReference type="SAM" id="SignalP"/>
    </source>
</evidence>
<name>A0A1B6LLJ1_9HEMI</name>